<accession>A0A8J5W292</accession>
<sequence>MASSSLCKMTAAMAACIVLLALVLPPCSGCSEVGRSKTFKGDCFSDGGCVDACRSEGYEDGYCFGKVFPDHPICICTARCPPPPATTTSS</sequence>
<reference evidence="3" key="1">
    <citation type="journal article" date="2021" name="bioRxiv">
        <title>Whole Genome Assembly and Annotation of Northern Wild Rice, Zizania palustris L., Supports a Whole Genome Duplication in the Zizania Genus.</title>
        <authorList>
            <person name="Haas M."/>
            <person name="Kono T."/>
            <person name="Macchietto M."/>
            <person name="Millas R."/>
            <person name="McGilp L."/>
            <person name="Shao M."/>
            <person name="Duquette J."/>
            <person name="Hirsch C.N."/>
            <person name="Kimball J."/>
        </authorList>
    </citation>
    <scope>NUCLEOTIDE SEQUENCE</scope>
    <source>
        <tissue evidence="3">Fresh leaf tissue</tissue>
    </source>
</reference>
<feature type="chain" id="PRO_5035328213" description="Knottins-like domain-containing protein" evidence="1">
    <location>
        <begin position="30"/>
        <end position="90"/>
    </location>
</feature>
<dbReference type="SMART" id="SM00505">
    <property type="entry name" value="Knot1"/>
    <property type="match status" value="1"/>
</dbReference>
<evidence type="ECO:0000256" key="1">
    <source>
        <dbReference type="SAM" id="SignalP"/>
    </source>
</evidence>
<evidence type="ECO:0000313" key="4">
    <source>
        <dbReference type="Proteomes" id="UP000729402"/>
    </source>
</evidence>
<reference evidence="3" key="2">
    <citation type="submission" date="2021-02" db="EMBL/GenBank/DDBJ databases">
        <authorList>
            <person name="Kimball J.A."/>
            <person name="Haas M.W."/>
            <person name="Macchietto M."/>
            <person name="Kono T."/>
            <person name="Duquette J."/>
            <person name="Shao M."/>
        </authorList>
    </citation>
    <scope>NUCLEOTIDE SEQUENCE</scope>
    <source>
        <tissue evidence="3">Fresh leaf tissue</tissue>
    </source>
</reference>
<dbReference type="Pfam" id="PF00304">
    <property type="entry name" value="Gamma-thionin"/>
    <property type="match status" value="1"/>
</dbReference>
<keyword evidence="4" id="KW-1185">Reference proteome</keyword>
<name>A0A8J5W292_ZIZPA</name>
<feature type="signal peptide" evidence="1">
    <location>
        <begin position="1"/>
        <end position="29"/>
    </location>
</feature>
<organism evidence="3 4">
    <name type="scientific">Zizania palustris</name>
    <name type="common">Northern wild rice</name>
    <dbReference type="NCBI Taxonomy" id="103762"/>
    <lineage>
        <taxon>Eukaryota</taxon>
        <taxon>Viridiplantae</taxon>
        <taxon>Streptophyta</taxon>
        <taxon>Embryophyta</taxon>
        <taxon>Tracheophyta</taxon>
        <taxon>Spermatophyta</taxon>
        <taxon>Magnoliopsida</taxon>
        <taxon>Liliopsida</taxon>
        <taxon>Poales</taxon>
        <taxon>Poaceae</taxon>
        <taxon>BOP clade</taxon>
        <taxon>Oryzoideae</taxon>
        <taxon>Oryzeae</taxon>
        <taxon>Zizaniinae</taxon>
        <taxon>Zizania</taxon>
    </lineage>
</organism>
<evidence type="ECO:0000259" key="2">
    <source>
        <dbReference type="SMART" id="SM00505"/>
    </source>
</evidence>
<dbReference type="AlphaFoldDB" id="A0A8J5W292"/>
<dbReference type="OrthoDB" id="602161at2759"/>
<comment type="caution">
    <text evidence="3">The sequence shown here is derived from an EMBL/GenBank/DDBJ whole genome shotgun (WGS) entry which is preliminary data.</text>
</comment>
<gene>
    <name evidence="3" type="ORF">GUJ93_ZPchr0006g41119</name>
</gene>
<dbReference type="GO" id="GO:0006952">
    <property type="term" value="P:defense response"/>
    <property type="evidence" value="ECO:0007669"/>
    <property type="project" value="InterPro"/>
</dbReference>
<dbReference type="Proteomes" id="UP000729402">
    <property type="component" value="Unassembled WGS sequence"/>
</dbReference>
<keyword evidence="1" id="KW-0732">Signal</keyword>
<proteinExistence type="predicted"/>
<dbReference type="InterPro" id="IPR003614">
    <property type="entry name" value="Knottins"/>
</dbReference>
<feature type="domain" description="Knottins-like" evidence="2">
    <location>
        <begin position="33"/>
        <end position="80"/>
    </location>
</feature>
<protein>
    <recommendedName>
        <fullName evidence="2">Knottins-like domain-containing protein</fullName>
    </recommendedName>
</protein>
<evidence type="ECO:0000313" key="3">
    <source>
        <dbReference type="EMBL" id="KAG8069904.1"/>
    </source>
</evidence>
<dbReference type="EMBL" id="JAAALK010000283">
    <property type="protein sequence ID" value="KAG8069904.1"/>
    <property type="molecule type" value="Genomic_DNA"/>
</dbReference>